<dbReference type="GO" id="GO:0008270">
    <property type="term" value="F:zinc ion binding"/>
    <property type="evidence" value="ECO:0007669"/>
    <property type="project" value="UniProtKB-KW"/>
</dbReference>
<evidence type="ECO:0000256" key="8">
    <source>
        <dbReference type="PROSITE-ProRule" id="PRU00042"/>
    </source>
</evidence>
<evidence type="ECO:0000256" key="9">
    <source>
        <dbReference type="SAM" id="MobiDB-lite"/>
    </source>
</evidence>
<comment type="subcellular location">
    <subcellularLocation>
        <location evidence="1">Nucleus</location>
    </subcellularLocation>
</comment>
<evidence type="ECO:0000256" key="1">
    <source>
        <dbReference type="ARBA" id="ARBA00004123"/>
    </source>
</evidence>
<evidence type="ECO:0000256" key="7">
    <source>
        <dbReference type="ARBA" id="ARBA00023242"/>
    </source>
</evidence>
<gene>
    <name evidence="11" type="ORF">AAHA92_23644</name>
</gene>
<dbReference type="EMBL" id="JBEAFC010000008">
    <property type="protein sequence ID" value="KAL1547135.1"/>
    <property type="molecule type" value="Genomic_DNA"/>
</dbReference>
<evidence type="ECO:0000256" key="5">
    <source>
        <dbReference type="ARBA" id="ARBA00023015"/>
    </source>
</evidence>
<dbReference type="InterPro" id="IPR013087">
    <property type="entry name" value="Znf_C2H2_type"/>
</dbReference>
<sequence>MERYSKWACDSRDGANLSFERDRAYGFSWPQRNYSCSFCNKEYKSAQALGGHMNVHRRDRARMRLSPNPNPNPNPNPSLSSSSSPPSTAKFLPCNVAHLAVISSPSPPPLRGDEFRAIGHSSPRQSLGKHKNGDVEMLEITGFSRRNEVIRLNLSLGLMQDAKEDSVSNSNLDLELRLGYT</sequence>
<keyword evidence="2" id="KW-0479">Metal-binding</keyword>
<keyword evidence="6" id="KW-0804">Transcription</keyword>
<reference evidence="11 12" key="1">
    <citation type="submission" date="2024-06" db="EMBL/GenBank/DDBJ databases">
        <title>A chromosome level genome sequence of Diviner's sage (Salvia divinorum).</title>
        <authorList>
            <person name="Ford S.A."/>
            <person name="Ro D.-K."/>
            <person name="Ness R.W."/>
            <person name="Phillips M.A."/>
        </authorList>
    </citation>
    <scope>NUCLEOTIDE SEQUENCE [LARGE SCALE GENOMIC DNA]</scope>
    <source>
        <strain evidence="11">SAF-2024a</strain>
        <tissue evidence="11">Leaf</tissue>
    </source>
</reference>
<dbReference type="SMART" id="SM00355">
    <property type="entry name" value="ZnF_C2H2"/>
    <property type="match status" value="1"/>
</dbReference>
<dbReference type="PANTHER" id="PTHR45801">
    <property type="entry name" value="OS07G0101800 PROTEIN"/>
    <property type="match status" value="1"/>
</dbReference>
<accession>A0ABD1GSL3</accession>
<proteinExistence type="predicted"/>
<keyword evidence="7" id="KW-0539">Nucleus</keyword>
<keyword evidence="5" id="KW-0805">Transcription regulation</keyword>
<keyword evidence="12" id="KW-1185">Reference proteome</keyword>
<evidence type="ECO:0000256" key="3">
    <source>
        <dbReference type="ARBA" id="ARBA00022771"/>
    </source>
</evidence>
<evidence type="ECO:0000259" key="10">
    <source>
        <dbReference type="PROSITE" id="PS50157"/>
    </source>
</evidence>
<organism evidence="11 12">
    <name type="scientific">Salvia divinorum</name>
    <name type="common">Maria pastora</name>
    <name type="synonym">Diviner's sage</name>
    <dbReference type="NCBI Taxonomy" id="28513"/>
    <lineage>
        <taxon>Eukaryota</taxon>
        <taxon>Viridiplantae</taxon>
        <taxon>Streptophyta</taxon>
        <taxon>Embryophyta</taxon>
        <taxon>Tracheophyta</taxon>
        <taxon>Spermatophyta</taxon>
        <taxon>Magnoliopsida</taxon>
        <taxon>eudicotyledons</taxon>
        <taxon>Gunneridae</taxon>
        <taxon>Pentapetalae</taxon>
        <taxon>asterids</taxon>
        <taxon>lamiids</taxon>
        <taxon>Lamiales</taxon>
        <taxon>Lamiaceae</taxon>
        <taxon>Nepetoideae</taxon>
        <taxon>Mentheae</taxon>
        <taxon>Salviinae</taxon>
        <taxon>Salvia</taxon>
        <taxon>Salvia subgen. Calosphace</taxon>
    </lineage>
</organism>
<evidence type="ECO:0000256" key="6">
    <source>
        <dbReference type="ARBA" id="ARBA00023163"/>
    </source>
</evidence>
<feature type="domain" description="C2H2-type" evidence="10">
    <location>
        <begin position="34"/>
        <end position="61"/>
    </location>
</feature>
<dbReference type="GO" id="GO:0005634">
    <property type="term" value="C:nucleus"/>
    <property type="evidence" value="ECO:0007669"/>
    <property type="project" value="UniProtKB-SubCell"/>
</dbReference>
<comment type="caution">
    <text evidence="11">The sequence shown here is derived from an EMBL/GenBank/DDBJ whole genome shotgun (WGS) entry which is preliminary data.</text>
</comment>
<evidence type="ECO:0000256" key="4">
    <source>
        <dbReference type="ARBA" id="ARBA00022833"/>
    </source>
</evidence>
<protein>
    <submittedName>
        <fullName evidence="11">Transcriptional regulator SUPERMAN-like</fullName>
    </submittedName>
</protein>
<dbReference type="Proteomes" id="UP001567538">
    <property type="component" value="Unassembled WGS sequence"/>
</dbReference>
<dbReference type="PANTHER" id="PTHR45801:SF110">
    <property type="entry name" value="TRANSCRIPTIONAL REGULATOR SUPERMAN"/>
    <property type="match status" value="1"/>
</dbReference>
<evidence type="ECO:0000313" key="11">
    <source>
        <dbReference type="EMBL" id="KAL1547135.1"/>
    </source>
</evidence>
<keyword evidence="3 8" id="KW-0863">Zinc-finger</keyword>
<evidence type="ECO:0000256" key="2">
    <source>
        <dbReference type="ARBA" id="ARBA00022723"/>
    </source>
</evidence>
<evidence type="ECO:0000313" key="12">
    <source>
        <dbReference type="Proteomes" id="UP001567538"/>
    </source>
</evidence>
<name>A0ABD1GSL3_SALDI</name>
<feature type="compositionally biased region" description="Low complexity" evidence="9">
    <location>
        <begin position="77"/>
        <end position="87"/>
    </location>
</feature>
<dbReference type="PROSITE" id="PS00028">
    <property type="entry name" value="ZINC_FINGER_C2H2_1"/>
    <property type="match status" value="1"/>
</dbReference>
<dbReference type="Pfam" id="PF13912">
    <property type="entry name" value="zf-C2H2_6"/>
    <property type="match status" value="1"/>
</dbReference>
<keyword evidence="4" id="KW-0862">Zinc</keyword>
<dbReference type="InterPro" id="IPR036236">
    <property type="entry name" value="Znf_C2H2_sf"/>
</dbReference>
<dbReference type="PROSITE" id="PS50157">
    <property type="entry name" value="ZINC_FINGER_C2H2_2"/>
    <property type="match status" value="1"/>
</dbReference>
<dbReference type="InterPro" id="IPR052426">
    <property type="entry name" value="Plant_dev_regulator"/>
</dbReference>
<feature type="region of interest" description="Disordered" evidence="9">
    <location>
        <begin position="63"/>
        <end position="87"/>
    </location>
</feature>
<dbReference type="Gene3D" id="3.30.160.60">
    <property type="entry name" value="Classic Zinc Finger"/>
    <property type="match status" value="1"/>
</dbReference>
<dbReference type="AlphaFoldDB" id="A0ABD1GSL3"/>
<dbReference type="SUPFAM" id="SSF57667">
    <property type="entry name" value="beta-beta-alpha zinc fingers"/>
    <property type="match status" value="1"/>
</dbReference>